<name>K0S0W2_THAOC</name>
<dbReference type="EMBL" id="AGNL01025479">
    <property type="protein sequence ID" value="EJK58359.1"/>
    <property type="molecule type" value="Genomic_DNA"/>
</dbReference>
<proteinExistence type="predicted"/>
<keyword evidence="2" id="KW-1185">Reference proteome</keyword>
<evidence type="ECO:0000313" key="1">
    <source>
        <dbReference type="EMBL" id="EJK58359.1"/>
    </source>
</evidence>
<feature type="non-terminal residue" evidence="1">
    <location>
        <position position="1"/>
    </location>
</feature>
<protein>
    <submittedName>
        <fullName evidence="1">Uncharacterized protein</fullName>
    </submittedName>
</protein>
<dbReference type="Proteomes" id="UP000266841">
    <property type="component" value="Unassembled WGS sequence"/>
</dbReference>
<reference evidence="1 2" key="1">
    <citation type="journal article" date="2012" name="Genome Biol.">
        <title>Genome and low-iron response of an oceanic diatom adapted to chronic iron limitation.</title>
        <authorList>
            <person name="Lommer M."/>
            <person name="Specht M."/>
            <person name="Roy A.S."/>
            <person name="Kraemer L."/>
            <person name="Andreson R."/>
            <person name="Gutowska M.A."/>
            <person name="Wolf J."/>
            <person name="Bergner S.V."/>
            <person name="Schilhabel M.B."/>
            <person name="Klostermeier U.C."/>
            <person name="Beiko R.G."/>
            <person name="Rosenstiel P."/>
            <person name="Hippler M."/>
            <person name="Laroche J."/>
        </authorList>
    </citation>
    <scope>NUCLEOTIDE SEQUENCE [LARGE SCALE GENOMIC DNA]</scope>
    <source>
        <strain evidence="1 2">CCMP1005</strain>
    </source>
</reference>
<evidence type="ECO:0000313" key="2">
    <source>
        <dbReference type="Proteomes" id="UP000266841"/>
    </source>
</evidence>
<dbReference type="AlphaFoldDB" id="K0S0W2"/>
<organism evidence="1 2">
    <name type="scientific">Thalassiosira oceanica</name>
    <name type="common">Marine diatom</name>
    <dbReference type="NCBI Taxonomy" id="159749"/>
    <lineage>
        <taxon>Eukaryota</taxon>
        <taxon>Sar</taxon>
        <taxon>Stramenopiles</taxon>
        <taxon>Ochrophyta</taxon>
        <taxon>Bacillariophyta</taxon>
        <taxon>Coscinodiscophyceae</taxon>
        <taxon>Thalassiosirophycidae</taxon>
        <taxon>Thalassiosirales</taxon>
        <taxon>Thalassiosiraceae</taxon>
        <taxon>Thalassiosira</taxon>
    </lineage>
</organism>
<sequence length="62" mass="6552">EKPAGAGVETAELEAWKKLDGFGSCCVRTASRAVRTAAGPQLDRNRTAGLAVRTAKLRDLNP</sequence>
<accession>K0S0W2</accession>
<gene>
    <name evidence="1" type="ORF">THAOC_21528</name>
</gene>
<comment type="caution">
    <text evidence="1">The sequence shown here is derived from an EMBL/GenBank/DDBJ whole genome shotgun (WGS) entry which is preliminary data.</text>
</comment>